<protein>
    <submittedName>
        <fullName evidence="1">Uncharacterized protein</fullName>
    </submittedName>
</protein>
<comment type="caution">
    <text evidence="1">The sequence shown here is derived from an EMBL/GenBank/DDBJ whole genome shotgun (WGS) entry which is preliminary data.</text>
</comment>
<name>A0A4C1WI73_EUMVA</name>
<gene>
    <name evidence="1" type="ORF">EVAR_88056_1</name>
</gene>
<evidence type="ECO:0000313" key="1">
    <source>
        <dbReference type="EMBL" id="GBP50222.1"/>
    </source>
</evidence>
<sequence length="101" mass="11182">MYEPDTTLTEYRREITGFTVAFHLVSESSSGPLSLPSPRCPLHPPLPHHPASAFTNLPLSHHLAPAHFYRLLSLHLMFIPNEQTGNALGTPLVVAIVHGRR</sequence>
<dbReference type="EMBL" id="BGZK01000561">
    <property type="protein sequence ID" value="GBP50222.1"/>
    <property type="molecule type" value="Genomic_DNA"/>
</dbReference>
<evidence type="ECO:0000313" key="2">
    <source>
        <dbReference type="Proteomes" id="UP000299102"/>
    </source>
</evidence>
<dbReference type="AlphaFoldDB" id="A0A4C1WI73"/>
<accession>A0A4C1WI73</accession>
<reference evidence="1 2" key="1">
    <citation type="journal article" date="2019" name="Commun. Biol.">
        <title>The bagworm genome reveals a unique fibroin gene that provides high tensile strength.</title>
        <authorList>
            <person name="Kono N."/>
            <person name="Nakamura H."/>
            <person name="Ohtoshi R."/>
            <person name="Tomita M."/>
            <person name="Numata K."/>
            <person name="Arakawa K."/>
        </authorList>
    </citation>
    <scope>NUCLEOTIDE SEQUENCE [LARGE SCALE GENOMIC DNA]</scope>
</reference>
<organism evidence="1 2">
    <name type="scientific">Eumeta variegata</name>
    <name type="common">Bagworm moth</name>
    <name type="synonym">Eumeta japonica</name>
    <dbReference type="NCBI Taxonomy" id="151549"/>
    <lineage>
        <taxon>Eukaryota</taxon>
        <taxon>Metazoa</taxon>
        <taxon>Ecdysozoa</taxon>
        <taxon>Arthropoda</taxon>
        <taxon>Hexapoda</taxon>
        <taxon>Insecta</taxon>
        <taxon>Pterygota</taxon>
        <taxon>Neoptera</taxon>
        <taxon>Endopterygota</taxon>
        <taxon>Lepidoptera</taxon>
        <taxon>Glossata</taxon>
        <taxon>Ditrysia</taxon>
        <taxon>Tineoidea</taxon>
        <taxon>Psychidae</taxon>
        <taxon>Oiketicinae</taxon>
        <taxon>Eumeta</taxon>
    </lineage>
</organism>
<dbReference type="Proteomes" id="UP000299102">
    <property type="component" value="Unassembled WGS sequence"/>
</dbReference>
<proteinExistence type="predicted"/>
<keyword evidence="2" id="KW-1185">Reference proteome</keyword>